<gene>
    <name evidence="5" type="ORF">QV13_08780</name>
</gene>
<accession>A0A1C2E1E3</accession>
<dbReference type="GO" id="GO:0042597">
    <property type="term" value="C:periplasmic space"/>
    <property type="evidence" value="ECO:0007669"/>
    <property type="project" value="UniProtKB-SubCell"/>
</dbReference>
<feature type="chain" id="PRO_5008660059" description="Sugar ABC transporter substrate-binding protein" evidence="4">
    <location>
        <begin position="26"/>
        <end position="415"/>
    </location>
</feature>
<comment type="similarity">
    <text evidence="2">Belongs to the bacterial solute-binding protein 1 family.</text>
</comment>
<dbReference type="Proteomes" id="UP000094412">
    <property type="component" value="Unassembled WGS sequence"/>
</dbReference>
<evidence type="ECO:0000256" key="4">
    <source>
        <dbReference type="SAM" id="SignalP"/>
    </source>
</evidence>
<evidence type="ECO:0000313" key="6">
    <source>
        <dbReference type="Proteomes" id="UP000094412"/>
    </source>
</evidence>
<proteinExistence type="inferred from homology"/>
<dbReference type="OrthoDB" id="2509690at2"/>
<evidence type="ECO:0000256" key="1">
    <source>
        <dbReference type="ARBA" id="ARBA00004418"/>
    </source>
</evidence>
<reference evidence="5 6" key="1">
    <citation type="submission" date="2016-08" db="EMBL/GenBank/DDBJ databases">
        <title>Whole genome sequence of Mesorhizobium sp. strain UASWS1009 isolated from industrial sewage.</title>
        <authorList>
            <person name="Crovadore J."/>
            <person name="Calmin G."/>
            <person name="Chablais R."/>
            <person name="Cochard B."/>
            <person name="Lefort F."/>
        </authorList>
    </citation>
    <scope>NUCLEOTIDE SEQUENCE [LARGE SCALE GENOMIC DNA]</scope>
    <source>
        <strain evidence="5 6">UASWS1009</strain>
    </source>
</reference>
<dbReference type="PANTHER" id="PTHR43649">
    <property type="entry name" value="ARABINOSE-BINDING PROTEIN-RELATED"/>
    <property type="match status" value="1"/>
</dbReference>
<dbReference type="PANTHER" id="PTHR43649:SF12">
    <property type="entry name" value="DIACETYLCHITOBIOSE BINDING PROTEIN DASA"/>
    <property type="match status" value="1"/>
</dbReference>
<dbReference type="Gene3D" id="3.40.190.10">
    <property type="entry name" value="Periplasmic binding protein-like II"/>
    <property type="match status" value="2"/>
</dbReference>
<dbReference type="SUPFAM" id="SSF53850">
    <property type="entry name" value="Periplasmic binding protein-like II"/>
    <property type="match status" value="1"/>
</dbReference>
<sequence length="415" mass="45374">MRIPSISKCALALFVATMGASPAFSETTLRVLYSNAYVNKDSMEKLVQLFEEQNKGTAVKLDVVKNYTEMTQLMLRSSLTGDVPDVGFQGLSFVRLFAERGLAVPLQGFIAQENGWENRGYSQSVMSMAKKGEETIGIPYQLSVPIVYFNIDLVRKAGGDPDKLPTTWQGISDLAKKIDAPSGSIFFDYTPTANWTFIALVQSQGGHMMTPDEKQVAFNGPEGLEAFKTLKEIGRSGMKDMTRDQAKQAFAGGSLGIFVTSSSDITLYTKQAAGHFEMRVAPFPSTQPNGILPAGGSAIMIHTKDPEKQKVAWDFVKFFTGPDAQTQMAKSTSYIPVNTLAIKDPGLLGNYYKSEPNLMVAVGQLPSMTSWFSFPGENSLKVTPVIEDAMRKVLFQETEPKDALDQITSAVQGLM</sequence>
<dbReference type="AlphaFoldDB" id="A0A1C2E1E3"/>
<evidence type="ECO:0000256" key="3">
    <source>
        <dbReference type="ARBA" id="ARBA00022764"/>
    </source>
</evidence>
<comment type="caution">
    <text evidence="5">The sequence shown here is derived from an EMBL/GenBank/DDBJ whole genome shotgun (WGS) entry which is preliminary data.</text>
</comment>
<dbReference type="Pfam" id="PF13416">
    <property type="entry name" value="SBP_bac_8"/>
    <property type="match status" value="1"/>
</dbReference>
<dbReference type="InterPro" id="IPR050490">
    <property type="entry name" value="Bact_solute-bd_prot1"/>
</dbReference>
<comment type="subcellular location">
    <subcellularLocation>
        <location evidence="1">Periplasm</location>
    </subcellularLocation>
</comment>
<organism evidence="5 6">
    <name type="scientific">Mesorhizobium hungaricum</name>
    <dbReference type="NCBI Taxonomy" id="1566387"/>
    <lineage>
        <taxon>Bacteria</taxon>
        <taxon>Pseudomonadati</taxon>
        <taxon>Pseudomonadota</taxon>
        <taxon>Alphaproteobacteria</taxon>
        <taxon>Hyphomicrobiales</taxon>
        <taxon>Phyllobacteriaceae</taxon>
        <taxon>Mesorhizobium</taxon>
    </lineage>
</organism>
<evidence type="ECO:0008006" key="7">
    <source>
        <dbReference type="Google" id="ProtNLM"/>
    </source>
</evidence>
<keyword evidence="6" id="KW-1185">Reference proteome</keyword>
<dbReference type="InterPro" id="IPR006059">
    <property type="entry name" value="SBP"/>
</dbReference>
<feature type="signal peptide" evidence="4">
    <location>
        <begin position="1"/>
        <end position="25"/>
    </location>
</feature>
<evidence type="ECO:0000313" key="5">
    <source>
        <dbReference type="EMBL" id="OCX20753.1"/>
    </source>
</evidence>
<dbReference type="CDD" id="cd14748">
    <property type="entry name" value="PBP2_UgpB"/>
    <property type="match status" value="1"/>
</dbReference>
<dbReference type="EMBL" id="MDEO01000029">
    <property type="protein sequence ID" value="OCX20753.1"/>
    <property type="molecule type" value="Genomic_DNA"/>
</dbReference>
<keyword evidence="4" id="KW-0732">Signal</keyword>
<keyword evidence="3" id="KW-0574">Periplasm</keyword>
<dbReference type="STRING" id="1566387.QV13_08780"/>
<evidence type="ECO:0000256" key="2">
    <source>
        <dbReference type="ARBA" id="ARBA00008520"/>
    </source>
</evidence>
<name>A0A1C2E1E3_9HYPH</name>
<protein>
    <recommendedName>
        <fullName evidence="7">Sugar ABC transporter substrate-binding protein</fullName>
    </recommendedName>
</protein>